<name>A0A318SS24_9RHOB</name>
<gene>
    <name evidence="1" type="ORF">DFP88_103533</name>
</gene>
<reference evidence="1 2" key="1">
    <citation type="submission" date="2018-06" db="EMBL/GenBank/DDBJ databases">
        <title>Genomic Encyclopedia of Type Strains, Phase III (KMG-III): the genomes of soil and plant-associated and newly described type strains.</title>
        <authorList>
            <person name="Whitman W."/>
        </authorList>
    </citation>
    <scope>NUCLEOTIDE SEQUENCE [LARGE SCALE GENOMIC DNA]</scope>
    <source>
        <strain evidence="1 2">CECT 9025</strain>
    </source>
</reference>
<comment type="caution">
    <text evidence="1">The sequence shown here is derived from an EMBL/GenBank/DDBJ whole genome shotgun (WGS) entry which is preliminary data.</text>
</comment>
<evidence type="ECO:0000313" key="1">
    <source>
        <dbReference type="EMBL" id="PYE84165.1"/>
    </source>
</evidence>
<evidence type="ECO:0000313" key="2">
    <source>
        <dbReference type="Proteomes" id="UP000248311"/>
    </source>
</evidence>
<accession>A0A318SS24</accession>
<dbReference type="OrthoDB" id="5297600at2"/>
<dbReference type="Proteomes" id="UP000248311">
    <property type="component" value="Unassembled WGS sequence"/>
</dbReference>
<organism evidence="1 2">
    <name type="scientific">Pseudoroseicyclus aestuarii</name>
    <dbReference type="NCBI Taxonomy" id="1795041"/>
    <lineage>
        <taxon>Bacteria</taxon>
        <taxon>Pseudomonadati</taxon>
        <taxon>Pseudomonadota</taxon>
        <taxon>Alphaproteobacteria</taxon>
        <taxon>Rhodobacterales</taxon>
        <taxon>Paracoccaceae</taxon>
        <taxon>Pseudoroseicyclus</taxon>
    </lineage>
</organism>
<dbReference type="EMBL" id="QJTE01000003">
    <property type="protein sequence ID" value="PYE84165.1"/>
    <property type="molecule type" value="Genomic_DNA"/>
</dbReference>
<protein>
    <submittedName>
        <fullName evidence="1">Uncharacterized protein</fullName>
    </submittedName>
</protein>
<dbReference type="AlphaFoldDB" id="A0A318SS24"/>
<dbReference type="RefSeq" id="WP_110814760.1">
    <property type="nucleotide sequence ID" value="NZ_QJTE01000003.1"/>
</dbReference>
<sequence length="121" mass="13687">MKTVIEAGAVMGRSGGDPCRHFVDRVSERIPGFDPSALRDGIRWALKQDRWDLVHFVGRVGKGGRRFFEFDVPGRGTFLALVDTDNLEPITVYAPGMHANRIDGPILYCPADHRWKPQRRL</sequence>
<keyword evidence="2" id="KW-1185">Reference proteome</keyword>
<proteinExistence type="predicted"/>